<keyword evidence="7" id="KW-0067">ATP-binding</keyword>
<dbReference type="EMBL" id="CP023741">
    <property type="protein sequence ID" value="ATI79981.1"/>
    <property type="molecule type" value="Genomic_DNA"/>
</dbReference>
<dbReference type="AlphaFoldDB" id="A0A291MYA5"/>
<dbReference type="InterPro" id="IPR000014">
    <property type="entry name" value="PAS"/>
</dbReference>
<dbReference type="Gene3D" id="3.30.450.20">
    <property type="entry name" value="PAS domain"/>
    <property type="match status" value="2"/>
</dbReference>
<protein>
    <recommendedName>
        <fullName evidence="2">histidine kinase</fullName>
        <ecNumber evidence="2">2.7.13.3</ecNumber>
    </recommendedName>
</protein>
<dbReference type="CDD" id="cd00130">
    <property type="entry name" value="PAS"/>
    <property type="match status" value="1"/>
</dbReference>
<reference evidence="11 12" key="1">
    <citation type="submission" date="2017-10" db="EMBL/GenBank/DDBJ databases">
        <title>Sphingobium yanoikuyae S72.</title>
        <authorList>
            <person name="Sanchez E."/>
            <person name="Bustos P."/>
            <person name="Mendoza P."/>
            <person name="Guo X."/>
            <person name="Mendoza A."/>
        </authorList>
    </citation>
    <scope>NUCLEOTIDE SEQUENCE [LARGE SCALE GENOMIC DNA]</scope>
    <source>
        <strain evidence="11 12">S72</strain>
    </source>
</reference>
<dbReference type="Pfam" id="PF02518">
    <property type="entry name" value="HATPase_c"/>
    <property type="match status" value="1"/>
</dbReference>
<keyword evidence="4" id="KW-0808">Transferase</keyword>
<dbReference type="EC" id="2.7.13.3" evidence="2"/>
<dbReference type="CDD" id="cd00082">
    <property type="entry name" value="HisKA"/>
    <property type="match status" value="1"/>
</dbReference>
<evidence type="ECO:0000256" key="3">
    <source>
        <dbReference type="ARBA" id="ARBA00022553"/>
    </source>
</evidence>
<dbReference type="SUPFAM" id="SSF55785">
    <property type="entry name" value="PYP-like sensor domain (PAS domain)"/>
    <property type="match status" value="2"/>
</dbReference>
<name>A0A291MYA5_SPHYA</name>
<feature type="compositionally biased region" description="Low complexity" evidence="9">
    <location>
        <begin position="15"/>
        <end position="30"/>
    </location>
</feature>
<keyword evidence="6" id="KW-0418">Kinase</keyword>
<dbReference type="PRINTS" id="PR00344">
    <property type="entry name" value="BCTRLSENSOR"/>
</dbReference>
<dbReference type="Pfam" id="PF13426">
    <property type="entry name" value="PAS_9"/>
    <property type="match status" value="1"/>
</dbReference>
<dbReference type="PANTHER" id="PTHR43065:SF10">
    <property type="entry name" value="PEROXIDE STRESS-ACTIVATED HISTIDINE KINASE MAK3"/>
    <property type="match status" value="1"/>
</dbReference>
<sequence>MTQVLASHAPPRAQSKSSSVSGGSSTTGRGPRLLDDGMAVAAIELDVTDLLQVTALLTREPDEREEPVRLLGLIRLVLVNRAALELLGWPEAAVRGLTPLSMFPDADRGAFLDIVASAGASDGVVRREGRMRRIDGDPCSVIFTARVSQRVGSKVRVAVQCTDLRGLRSAKDATADTVALQRTLFRNLPLGLCRVNGDRLSPFYEELGVDCDTDLAAFFGANPRLLERAADLCIIEDVNPEAVRILGAGSAEELVGGSVAFAWRSRPDVFIKTLIAGMQARNHECETELDMLDGGKRDIILASASVREDGRRASIIGMVDIGDRVAAQADLIRLQAQFAQSYRLSLLTELSSWFAHEISQPLVAIATMATTGSRWLEKDAPQIDEARHAFDRILSSAIRSRGIIDRLRCMAMNHAPVQAPQRMREVVTAAMQLVEGDAKAAGVAIATRLVGCDDCVSMDRAQIGQVVVNLLMNAIEAVDRSACVVREVAIDIVVDDNCVECSVSDSGPGIAASDVANAFAELVPGAAGRAGFGLTISRSIVALHQGTLTLDGTSALGGAKISFRLPRAQAAGRPPIE</sequence>
<keyword evidence="3" id="KW-0597">Phosphoprotein</keyword>
<dbReference type="Proteomes" id="UP000219422">
    <property type="component" value="Chromosome"/>
</dbReference>
<dbReference type="InterPro" id="IPR003594">
    <property type="entry name" value="HATPase_dom"/>
</dbReference>
<dbReference type="GO" id="GO:0005524">
    <property type="term" value="F:ATP binding"/>
    <property type="evidence" value="ECO:0007669"/>
    <property type="project" value="UniProtKB-KW"/>
</dbReference>
<evidence type="ECO:0000256" key="1">
    <source>
        <dbReference type="ARBA" id="ARBA00000085"/>
    </source>
</evidence>
<evidence type="ECO:0000256" key="4">
    <source>
        <dbReference type="ARBA" id="ARBA00022679"/>
    </source>
</evidence>
<evidence type="ECO:0000313" key="11">
    <source>
        <dbReference type="EMBL" id="ATI79981.1"/>
    </source>
</evidence>
<evidence type="ECO:0000259" key="10">
    <source>
        <dbReference type="PROSITE" id="PS50109"/>
    </source>
</evidence>
<evidence type="ECO:0000256" key="2">
    <source>
        <dbReference type="ARBA" id="ARBA00012438"/>
    </source>
</evidence>
<evidence type="ECO:0000256" key="9">
    <source>
        <dbReference type="SAM" id="MobiDB-lite"/>
    </source>
</evidence>
<dbReference type="PANTHER" id="PTHR43065">
    <property type="entry name" value="SENSOR HISTIDINE KINASE"/>
    <property type="match status" value="1"/>
</dbReference>
<evidence type="ECO:0000256" key="8">
    <source>
        <dbReference type="ARBA" id="ARBA00023012"/>
    </source>
</evidence>
<dbReference type="InterPro" id="IPR036097">
    <property type="entry name" value="HisK_dim/P_sf"/>
</dbReference>
<dbReference type="InterPro" id="IPR036890">
    <property type="entry name" value="HATPase_C_sf"/>
</dbReference>
<proteinExistence type="predicted"/>
<dbReference type="SUPFAM" id="SSF47384">
    <property type="entry name" value="Homodimeric domain of signal transducing histidine kinase"/>
    <property type="match status" value="1"/>
</dbReference>
<evidence type="ECO:0000313" key="12">
    <source>
        <dbReference type="Proteomes" id="UP000219422"/>
    </source>
</evidence>
<dbReference type="InterPro" id="IPR004358">
    <property type="entry name" value="Sig_transdc_His_kin-like_C"/>
</dbReference>
<feature type="domain" description="Histidine kinase" evidence="10">
    <location>
        <begin position="353"/>
        <end position="569"/>
    </location>
</feature>
<dbReference type="InterPro" id="IPR005467">
    <property type="entry name" value="His_kinase_dom"/>
</dbReference>
<dbReference type="SUPFAM" id="SSF55874">
    <property type="entry name" value="ATPase domain of HSP90 chaperone/DNA topoisomerase II/histidine kinase"/>
    <property type="match status" value="1"/>
</dbReference>
<keyword evidence="5" id="KW-0547">Nucleotide-binding</keyword>
<comment type="catalytic activity">
    <reaction evidence="1">
        <text>ATP + protein L-histidine = ADP + protein N-phospho-L-histidine.</text>
        <dbReference type="EC" id="2.7.13.3"/>
    </reaction>
</comment>
<dbReference type="SMART" id="SM00387">
    <property type="entry name" value="HATPase_c"/>
    <property type="match status" value="1"/>
</dbReference>
<keyword evidence="8" id="KW-0902">Two-component regulatory system</keyword>
<dbReference type="Gene3D" id="1.10.287.130">
    <property type="match status" value="1"/>
</dbReference>
<dbReference type="InterPro" id="IPR003661">
    <property type="entry name" value="HisK_dim/P_dom"/>
</dbReference>
<dbReference type="PROSITE" id="PS50109">
    <property type="entry name" value="HIS_KIN"/>
    <property type="match status" value="1"/>
</dbReference>
<dbReference type="Gene3D" id="3.30.565.10">
    <property type="entry name" value="Histidine kinase-like ATPase, C-terminal domain"/>
    <property type="match status" value="1"/>
</dbReference>
<accession>A0A291MYA5</accession>
<evidence type="ECO:0000256" key="5">
    <source>
        <dbReference type="ARBA" id="ARBA00022741"/>
    </source>
</evidence>
<dbReference type="GO" id="GO:0000155">
    <property type="term" value="F:phosphorelay sensor kinase activity"/>
    <property type="evidence" value="ECO:0007669"/>
    <property type="project" value="InterPro"/>
</dbReference>
<evidence type="ECO:0000256" key="7">
    <source>
        <dbReference type="ARBA" id="ARBA00022840"/>
    </source>
</evidence>
<dbReference type="KEGG" id="sya:A6768_08155"/>
<organism evidence="11 12">
    <name type="scientific">Sphingobium yanoikuyae</name>
    <name type="common">Sphingomonas yanoikuyae</name>
    <dbReference type="NCBI Taxonomy" id="13690"/>
    <lineage>
        <taxon>Bacteria</taxon>
        <taxon>Pseudomonadati</taxon>
        <taxon>Pseudomonadota</taxon>
        <taxon>Alphaproteobacteria</taxon>
        <taxon>Sphingomonadales</taxon>
        <taxon>Sphingomonadaceae</taxon>
        <taxon>Sphingobium</taxon>
    </lineage>
</organism>
<evidence type="ECO:0000256" key="6">
    <source>
        <dbReference type="ARBA" id="ARBA00022777"/>
    </source>
</evidence>
<gene>
    <name evidence="11" type="ORF">A6768_08155</name>
</gene>
<feature type="region of interest" description="Disordered" evidence="9">
    <location>
        <begin position="1"/>
        <end position="32"/>
    </location>
</feature>
<dbReference type="InterPro" id="IPR035965">
    <property type="entry name" value="PAS-like_dom_sf"/>
</dbReference>